<keyword evidence="2" id="KW-1185">Reference proteome</keyword>
<organism evidence="1 2">
    <name type="scientific">Chitinilyticum piscinae</name>
    <dbReference type="NCBI Taxonomy" id="2866724"/>
    <lineage>
        <taxon>Bacteria</taxon>
        <taxon>Pseudomonadati</taxon>
        <taxon>Pseudomonadota</taxon>
        <taxon>Betaproteobacteria</taxon>
        <taxon>Neisseriales</taxon>
        <taxon>Chitinibacteraceae</taxon>
        <taxon>Chitinilyticum</taxon>
    </lineage>
</organism>
<name>A0A8J7FP19_9NEIS</name>
<dbReference type="EMBL" id="JADFUA010000001">
    <property type="protein sequence ID" value="MBE9607881.1"/>
    <property type="molecule type" value="Genomic_DNA"/>
</dbReference>
<evidence type="ECO:0008006" key="3">
    <source>
        <dbReference type="Google" id="ProtNLM"/>
    </source>
</evidence>
<comment type="caution">
    <text evidence="1">The sequence shown here is derived from an EMBL/GenBank/DDBJ whole genome shotgun (WGS) entry which is preliminary data.</text>
</comment>
<evidence type="ECO:0000313" key="1">
    <source>
        <dbReference type="EMBL" id="MBE9607881.1"/>
    </source>
</evidence>
<proteinExistence type="predicted"/>
<reference evidence="1 2" key="1">
    <citation type="submission" date="2020-10" db="EMBL/GenBank/DDBJ databases">
        <title>The genome sequence of Chitinilyticum litopenaei 4Y14.</title>
        <authorList>
            <person name="Liu Y."/>
        </authorList>
    </citation>
    <scope>NUCLEOTIDE SEQUENCE [LARGE SCALE GENOMIC DNA]</scope>
    <source>
        <strain evidence="1 2">4Y14</strain>
    </source>
</reference>
<evidence type="ECO:0000313" key="2">
    <source>
        <dbReference type="Proteomes" id="UP000604481"/>
    </source>
</evidence>
<dbReference type="Proteomes" id="UP000604481">
    <property type="component" value="Unassembled WGS sequence"/>
</dbReference>
<dbReference type="AlphaFoldDB" id="A0A8J7FP19"/>
<accession>A0A8J7FP19</accession>
<sequence>MKILLLVLALGLVSCSKKDEWTLFYYPDVAKMPPATEAHNYDAGKFNSFESCQETGARLVRSELLETKIQAAYECGYKCQKQADLGILVCEETKK</sequence>
<dbReference type="PROSITE" id="PS51257">
    <property type="entry name" value="PROKAR_LIPOPROTEIN"/>
    <property type="match status" value="1"/>
</dbReference>
<dbReference type="RefSeq" id="WP_194114392.1">
    <property type="nucleotide sequence ID" value="NZ_JADFUA010000001.1"/>
</dbReference>
<protein>
    <recommendedName>
        <fullName evidence="3">Lipoprotein</fullName>
    </recommendedName>
</protein>
<gene>
    <name evidence="1" type="ORF">INR99_00815</name>
</gene>